<gene>
    <name evidence="2" type="ORF">COLO4_22751</name>
</gene>
<organism evidence="2 3">
    <name type="scientific">Corchorus olitorius</name>
    <dbReference type="NCBI Taxonomy" id="93759"/>
    <lineage>
        <taxon>Eukaryota</taxon>
        <taxon>Viridiplantae</taxon>
        <taxon>Streptophyta</taxon>
        <taxon>Embryophyta</taxon>
        <taxon>Tracheophyta</taxon>
        <taxon>Spermatophyta</taxon>
        <taxon>Magnoliopsida</taxon>
        <taxon>eudicotyledons</taxon>
        <taxon>Gunneridae</taxon>
        <taxon>Pentapetalae</taxon>
        <taxon>rosids</taxon>
        <taxon>malvids</taxon>
        <taxon>Malvales</taxon>
        <taxon>Malvaceae</taxon>
        <taxon>Grewioideae</taxon>
        <taxon>Apeibeae</taxon>
        <taxon>Corchorus</taxon>
    </lineage>
</organism>
<evidence type="ECO:0000313" key="3">
    <source>
        <dbReference type="Proteomes" id="UP000187203"/>
    </source>
</evidence>
<evidence type="ECO:0000313" key="2">
    <source>
        <dbReference type="EMBL" id="OMO82983.1"/>
    </source>
</evidence>
<dbReference type="PANTHER" id="PTHR35125:SF2">
    <property type="entry name" value="PROTEIN PATRONUS 2-LIKE"/>
    <property type="match status" value="1"/>
</dbReference>
<dbReference type="InterPro" id="IPR039326">
    <property type="entry name" value="Patronus"/>
</dbReference>
<dbReference type="Proteomes" id="UP000187203">
    <property type="component" value="Unassembled WGS sequence"/>
</dbReference>
<feature type="compositionally biased region" description="Polar residues" evidence="1">
    <location>
        <begin position="26"/>
        <end position="37"/>
    </location>
</feature>
<dbReference type="GO" id="GO:0007346">
    <property type="term" value="P:regulation of mitotic cell cycle"/>
    <property type="evidence" value="ECO:0007669"/>
    <property type="project" value="InterPro"/>
</dbReference>
<dbReference type="AlphaFoldDB" id="A0A1R3IK99"/>
<dbReference type="OrthoDB" id="10419043at2759"/>
<name>A0A1R3IK99_9ROSI</name>
<proteinExistence type="predicted"/>
<dbReference type="EMBL" id="AWUE01018051">
    <property type="protein sequence ID" value="OMO82983.1"/>
    <property type="molecule type" value="Genomic_DNA"/>
</dbReference>
<keyword evidence="3" id="KW-1185">Reference proteome</keyword>
<dbReference type="PANTHER" id="PTHR35125">
    <property type="entry name" value="NEURON NAVIGATOR 1-LIKE-RELATED"/>
    <property type="match status" value="1"/>
</dbReference>
<sequence>MSLRQRKPLSDISNSGKPRLSETRKSQAALSDISNSGKPRLPETRKSQAGLSVRKPLSDISNSGKPRLPETRKKNKNQSKKLPILAEAEGSPEPIDCHNHDECIKAQQRSLMIRTSEFLDDFSNVSAEPMSPPCLTPPPSPKPLWDVIHEHLSPLKIKPPPCPEPLYHEKR</sequence>
<comment type="caution">
    <text evidence="2">The sequence shown here is derived from an EMBL/GenBank/DDBJ whole genome shotgun (WGS) entry which is preliminary data.</text>
</comment>
<protein>
    <submittedName>
        <fullName evidence="2">Uncharacterized protein</fullName>
    </submittedName>
</protein>
<evidence type="ECO:0000256" key="1">
    <source>
        <dbReference type="SAM" id="MobiDB-lite"/>
    </source>
</evidence>
<reference evidence="3" key="1">
    <citation type="submission" date="2013-09" db="EMBL/GenBank/DDBJ databases">
        <title>Corchorus olitorius genome sequencing.</title>
        <authorList>
            <person name="Alam M."/>
            <person name="Haque M.S."/>
            <person name="Islam M.S."/>
            <person name="Emdad E.M."/>
            <person name="Islam M.M."/>
            <person name="Ahmed B."/>
            <person name="Halim A."/>
            <person name="Hossen Q.M.M."/>
            <person name="Hossain M.Z."/>
            <person name="Ahmed R."/>
            <person name="Khan M.M."/>
            <person name="Islam R."/>
            <person name="Rashid M.M."/>
            <person name="Khan S.A."/>
            <person name="Rahman M.S."/>
            <person name="Alam M."/>
            <person name="Yahiya A.S."/>
            <person name="Khan M.S."/>
            <person name="Azam M.S."/>
            <person name="Haque T."/>
            <person name="Lashkar M.Z.H."/>
            <person name="Akhand A.I."/>
            <person name="Morshed G."/>
            <person name="Roy S."/>
            <person name="Uddin K.S."/>
            <person name="Rabeya T."/>
            <person name="Hossain A.S."/>
            <person name="Chowdhury A."/>
            <person name="Snigdha A.R."/>
            <person name="Mortoza M.S."/>
            <person name="Matin S.A."/>
            <person name="Hoque S.M.E."/>
            <person name="Islam M.K."/>
            <person name="Roy D.K."/>
            <person name="Haider R."/>
            <person name="Moosa M.M."/>
            <person name="Elias S.M."/>
            <person name="Hasan A.M."/>
            <person name="Jahan S."/>
            <person name="Shafiuddin M."/>
            <person name="Mahmood N."/>
            <person name="Shommy N.S."/>
        </authorList>
    </citation>
    <scope>NUCLEOTIDE SEQUENCE [LARGE SCALE GENOMIC DNA]</scope>
    <source>
        <strain evidence="3">cv. O-4</strain>
    </source>
</reference>
<accession>A0A1R3IK99</accession>
<feature type="region of interest" description="Disordered" evidence="1">
    <location>
        <begin position="1"/>
        <end position="95"/>
    </location>
</feature>